<reference evidence="1" key="1">
    <citation type="submission" date="2022-12" db="EMBL/GenBank/DDBJ databases">
        <title>Draft genome assemblies for two species of Escallonia (Escalloniales).</title>
        <authorList>
            <person name="Chanderbali A."/>
            <person name="Dervinis C."/>
            <person name="Anghel I."/>
            <person name="Soltis D."/>
            <person name="Soltis P."/>
            <person name="Zapata F."/>
        </authorList>
    </citation>
    <scope>NUCLEOTIDE SEQUENCE</scope>
    <source>
        <strain evidence="1">UCBG92.1500</strain>
        <tissue evidence="1">Leaf</tissue>
    </source>
</reference>
<dbReference type="SUPFAM" id="SSF100920">
    <property type="entry name" value="Heat shock protein 70kD (HSP70), peptide-binding domain"/>
    <property type="match status" value="1"/>
</dbReference>
<dbReference type="SUPFAM" id="SSF100934">
    <property type="entry name" value="Heat shock protein 70kD (HSP70), C-terminal subdomain"/>
    <property type="match status" value="1"/>
</dbReference>
<accession>A0AA88RA67</accession>
<sequence length="102" mass="11846">MELSTIYQGERMLAKDNRLLAKSKINFCSDIDANGILNYWAEDEELKNKIDARRALENYAYDTKRTLEEDKTKAKLRDAEKKKVLDAMIRPSSGCTRTSLRR</sequence>
<proteinExistence type="predicted"/>
<dbReference type="InterPro" id="IPR029048">
    <property type="entry name" value="HSP70_C_sf"/>
</dbReference>
<organism evidence="1 2">
    <name type="scientific">Escallonia rubra</name>
    <dbReference type="NCBI Taxonomy" id="112253"/>
    <lineage>
        <taxon>Eukaryota</taxon>
        <taxon>Viridiplantae</taxon>
        <taxon>Streptophyta</taxon>
        <taxon>Embryophyta</taxon>
        <taxon>Tracheophyta</taxon>
        <taxon>Spermatophyta</taxon>
        <taxon>Magnoliopsida</taxon>
        <taxon>eudicotyledons</taxon>
        <taxon>Gunneridae</taxon>
        <taxon>Pentapetalae</taxon>
        <taxon>asterids</taxon>
        <taxon>campanulids</taxon>
        <taxon>Escalloniales</taxon>
        <taxon>Escalloniaceae</taxon>
        <taxon>Escallonia</taxon>
    </lineage>
</organism>
<gene>
    <name evidence="1" type="ORF">RJ640_000585</name>
</gene>
<comment type="caution">
    <text evidence="1">The sequence shown here is derived from an EMBL/GenBank/DDBJ whole genome shotgun (WGS) entry which is preliminary data.</text>
</comment>
<protein>
    <submittedName>
        <fullName evidence="1">Uncharacterized protein</fullName>
    </submittedName>
</protein>
<dbReference type="EMBL" id="JAVXUO010002507">
    <property type="protein sequence ID" value="KAK2972625.1"/>
    <property type="molecule type" value="Genomic_DNA"/>
</dbReference>
<dbReference type="Gene3D" id="1.20.1270.10">
    <property type="match status" value="1"/>
</dbReference>
<evidence type="ECO:0000313" key="2">
    <source>
        <dbReference type="Proteomes" id="UP001187471"/>
    </source>
</evidence>
<dbReference type="InterPro" id="IPR029047">
    <property type="entry name" value="HSP70_peptide-bd_sf"/>
</dbReference>
<dbReference type="AlphaFoldDB" id="A0AA88RA67"/>
<keyword evidence="2" id="KW-1185">Reference proteome</keyword>
<dbReference type="Proteomes" id="UP001187471">
    <property type="component" value="Unassembled WGS sequence"/>
</dbReference>
<name>A0AA88RA67_9ASTE</name>
<evidence type="ECO:0000313" key="1">
    <source>
        <dbReference type="EMBL" id="KAK2972625.1"/>
    </source>
</evidence>